<name>A0A8E7B241_9EURY</name>
<protein>
    <submittedName>
        <fullName evidence="4">S-layer glycoprotein N-glycosyltransferase AglJ</fullName>
        <ecNumber evidence="4">2.4.1.-</ecNumber>
    </submittedName>
</protein>
<gene>
    <name evidence="4" type="primary">aglJ</name>
    <name evidence="4" type="ORF">KHC33_09725</name>
</gene>
<dbReference type="GO" id="GO:0016757">
    <property type="term" value="F:glycosyltransferase activity"/>
    <property type="evidence" value="ECO:0007669"/>
    <property type="project" value="UniProtKB-KW"/>
</dbReference>
<feature type="domain" description="Low-salt glycan biosynthesis hexosyltransferase Agl6 C-terminal transmembrane region" evidence="3">
    <location>
        <begin position="233"/>
        <end position="281"/>
    </location>
</feature>
<dbReference type="PANTHER" id="PTHR48090:SF7">
    <property type="entry name" value="RFBJ PROTEIN"/>
    <property type="match status" value="1"/>
</dbReference>
<dbReference type="EC" id="2.4.1.-" evidence="4"/>
<dbReference type="InterPro" id="IPR001173">
    <property type="entry name" value="Glyco_trans_2-like"/>
</dbReference>
<keyword evidence="5" id="KW-1185">Reference proteome</keyword>
<sequence length="304" mass="34066">MKIPREQVCVLIPTLNEEPTIGIIILKFLEIGYSDILVIDGNSIDKTREIASASGATVIVQEGKGKGSAFIQAIKHIKKPYIILIDGDNTYDPEQADALISPLLSGYDQTIGNRLCGTNTSAFHRLNLLGNRILNWLFKVSHGRYLYDILTGYRAFTLESLQRMRLYEEGFGIETEISAEAVRNDDRVAIIPVTYGERVGSDTKLDPIHDGLKIGRTIYRLAKLNNPLFYFGIIGLSFLIAGGVIGIYIIIDWLKNIDHIPLTILAVTLIIVGVQIIMFGIQSDIQLANQREFLHEVRKLRKER</sequence>
<reference evidence="4 5" key="1">
    <citation type="submission" date="2021-05" db="EMBL/GenBank/DDBJ databases">
        <title>A novel Methanospirillum isolate from a pyrite-forming mixed culture.</title>
        <authorList>
            <person name="Bunk B."/>
            <person name="Sproer C."/>
            <person name="Spring S."/>
            <person name="Pester M."/>
        </authorList>
    </citation>
    <scope>NUCLEOTIDE SEQUENCE [LARGE SCALE GENOMIC DNA]</scope>
    <source>
        <strain evidence="4 5">J.3.6.1-F.2.7.3</strain>
    </source>
</reference>
<dbReference type="InterPro" id="IPR029044">
    <property type="entry name" value="Nucleotide-diphossugar_trans"/>
</dbReference>
<accession>A0A8E7B241</accession>
<feature type="transmembrane region" description="Helical" evidence="1">
    <location>
        <begin position="263"/>
        <end position="281"/>
    </location>
</feature>
<evidence type="ECO:0000313" key="5">
    <source>
        <dbReference type="Proteomes" id="UP000680656"/>
    </source>
</evidence>
<dbReference type="SUPFAM" id="SSF53448">
    <property type="entry name" value="Nucleotide-diphospho-sugar transferases"/>
    <property type="match status" value="1"/>
</dbReference>
<feature type="domain" description="Glycosyltransferase 2-like" evidence="2">
    <location>
        <begin position="9"/>
        <end position="126"/>
    </location>
</feature>
<dbReference type="Pfam" id="PF00535">
    <property type="entry name" value="Glycos_transf_2"/>
    <property type="match status" value="1"/>
</dbReference>
<evidence type="ECO:0000259" key="2">
    <source>
        <dbReference type="Pfam" id="PF00535"/>
    </source>
</evidence>
<evidence type="ECO:0000313" key="4">
    <source>
        <dbReference type="EMBL" id="QVV90604.1"/>
    </source>
</evidence>
<dbReference type="EMBL" id="CP075546">
    <property type="protein sequence ID" value="QVV90604.1"/>
    <property type="molecule type" value="Genomic_DNA"/>
</dbReference>
<keyword evidence="1" id="KW-1133">Transmembrane helix</keyword>
<dbReference type="NCBIfam" id="TIGR04182">
    <property type="entry name" value="glyco_TIGR04182"/>
    <property type="match status" value="1"/>
</dbReference>
<evidence type="ECO:0000259" key="3">
    <source>
        <dbReference type="Pfam" id="PF26629"/>
    </source>
</evidence>
<dbReference type="Gene3D" id="3.90.550.10">
    <property type="entry name" value="Spore Coat Polysaccharide Biosynthesis Protein SpsA, Chain A"/>
    <property type="match status" value="1"/>
</dbReference>
<dbReference type="KEGG" id="mrtj:KHC33_09725"/>
<keyword evidence="1" id="KW-0472">Membrane</keyword>
<dbReference type="InterPro" id="IPR058718">
    <property type="entry name" value="Agl6_TM_C"/>
</dbReference>
<dbReference type="Proteomes" id="UP000680656">
    <property type="component" value="Chromosome"/>
</dbReference>
<dbReference type="AlphaFoldDB" id="A0A8E7B241"/>
<keyword evidence="1" id="KW-0812">Transmembrane</keyword>
<dbReference type="InterPro" id="IPR050256">
    <property type="entry name" value="Glycosyltransferase_2"/>
</dbReference>
<dbReference type="Pfam" id="PF26629">
    <property type="entry name" value="GT2_TM_C"/>
    <property type="match status" value="1"/>
</dbReference>
<keyword evidence="4" id="KW-0808">Transferase</keyword>
<dbReference type="CDD" id="cd04179">
    <property type="entry name" value="DPM_DPG-synthase_like"/>
    <property type="match status" value="1"/>
</dbReference>
<organism evidence="4 5">
    <name type="scientific">Methanospirillum purgamenti</name>
    <dbReference type="NCBI Taxonomy" id="2834276"/>
    <lineage>
        <taxon>Archaea</taxon>
        <taxon>Methanobacteriati</taxon>
        <taxon>Methanobacteriota</taxon>
        <taxon>Stenosarchaea group</taxon>
        <taxon>Methanomicrobia</taxon>
        <taxon>Methanomicrobiales</taxon>
        <taxon>Methanospirillaceae</taxon>
        <taxon>Methanospirillum</taxon>
    </lineage>
</organism>
<proteinExistence type="predicted"/>
<dbReference type="InterPro" id="IPR026456">
    <property type="entry name" value="GCTrfase_AglJ"/>
</dbReference>
<dbReference type="PANTHER" id="PTHR48090">
    <property type="entry name" value="UNDECAPRENYL-PHOSPHATE 4-DEOXY-4-FORMAMIDO-L-ARABINOSE TRANSFERASE-RELATED"/>
    <property type="match status" value="1"/>
</dbReference>
<keyword evidence="4" id="KW-0328">Glycosyltransferase</keyword>
<evidence type="ECO:0000256" key="1">
    <source>
        <dbReference type="SAM" id="Phobius"/>
    </source>
</evidence>
<feature type="transmembrane region" description="Helical" evidence="1">
    <location>
        <begin position="228"/>
        <end position="251"/>
    </location>
</feature>